<dbReference type="CDD" id="cd22673">
    <property type="entry name" value="FHA_Ki67"/>
    <property type="match status" value="1"/>
</dbReference>
<dbReference type="InterPro" id="IPR008984">
    <property type="entry name" value="SMAD_FHA_dom_sf"/>
</dbReference>
<dbReference type="Gene3D" id="2.60.200.20">
    <property type="match status" value="1"/>
</dbReference>
<dbReference type="GO" id="GO:0005634">
    <property type="term" value="C:nucleus"/>
    <property type="evidence" value="ECO:0007669"/>
    <property type="project" value="TreeGrafter"/>
</dbReference>
<dbReference type="GO" id="GO:0005694">
    <property type="term" value="C:chromosome"/>
    <property type="evidence" value="ECO:0007669"/>
    <property type="project" value="TreeGrafter"/>
</dbReference>
<dbReference type="AlphaFoldDB" id="A0AAV4IGM6"/>
<dbReference type="PANTHER" id="PTHR21603:SF18">
    <property type="entry name" value="ANTIGEN KI-67-LIKE PROTEIN"/>
    <property type="match status" value="1"/>
</dbReference>
<dbReference type="GO" id="GO:0051983">
    <property type="term" value="P:regulation of chromosome segregation"/>
    <property type="evidence" value="ECO:0007669"/>
    <property type="project" value="TreeGrafter"/>
</dbReference>
<dbReference type="PANTHER" id="PTHR21603">
    <property type="entry name" value="ANTIGEN KI-67-LIKE PROTEIN"/>
    <property type="match status" value="1"/>
</dbReference>
<proteinExistence type="predicted"/>
<dbReference type="SUPFAM" id="SSF49879">
    <property type="entry name" value="SMAD/FHA domain"/>
    <property type="match status" value="1"/>
</dbReference>
<comment type="caution">
    <text evidence="1">The sequence shown here is derived from an EMBL/GenBank/DDBJ whole genome shotgun (WGS) entry which is preliminary data.</text>
</comment>
<dbReference type="Proteomes" id="UP000762676">
    <property type="component" value="Unassembled WGS sequence"/>
</dbReference>
<feature type="non-terminal residue" evidence="1">
    <location>
        <position position="58"/>
    </location>
</feature>
<keyword evidence="2" id="KW-1185">Reference proteome</keyword>
<organism evidence="1 2">
    <name type="scientific">Elysia marginata</name>
    <dbReference type="NCBI Taxonomy" id="1093978"/>
    <lineage>
        <taxon>Eukaryota</taxon>
        <taxon>Metazoa</taxon>
        <taxon>Spiralia</taxon>
        <taxon>Lophotrochozoa</taxon>
        <taxon>Mollusca</taxon>
        <taxon>Gastropoda</taxon>
        <taxon>Heterobranchia</taxon>
        <taxon>Euthyneura</taxon>
        <taxon>Panpulmonata</taxon>
        <taxon>Sacoglossa</taxon>
        <taxon>Placobranchoidea</taxon>
        <taxon>Plakobranchidae</taxon>
        <taxon>Elysia</taxon>
    </lineage>
</organism>
<protein>
    <submittedName>
        <fullName evidence="1">Antigen KI-67</fullName>
    </submittedName>
</protein>
<accession>A0AAV4IGM6</accession>
<gene>
    <name evidence="1" type="ORF">ElyMa_004739600</name>
</gene>
<evidence type="ECO:0000313" key="2">
    <source>
        <dbReference type="Proteomes" id="UP000762676"/>
    </source>
</evidence>
<evidence type="ECO:0000313" key="1">
    <source>
        <dbReference type="EMBL" id="GFS07722.1"/>
    </source>
</evidence>
<name>A0AAV4IGM6_9GAST</name>
<sequence length="58" mass="6441">MHQHGKIVVIKRNGSDGANFPLTAEFCLFGRGLDSDIRIQLPSVDNEQCQIEVDDKGQ</sequence>
<reference evidence="1 2" key="1">
    <citation type="journal article" date="2021" name="Elife">
        <title>Chloroplast acquisition without the gene transfer in kleptoplastic sea slugs, Plakobranchus ocellatus.</title>
        <authorList>
            <person name="Maeda T."/>
            <person name="Takahashi S."/>
            <person name="Yoshida T."/>
            <person name="Shimamura S."/>
            <person name="Takaki Y."/>
            <person name="Nagai Y."/>
            <person name="Toyoda A."/>
            <person name="Suzuki Y."/>
            <person name="Arimoto A."/>
            <person name="Ishii H."/>
            <person name="Satoh N."/>
            <person name="Nishiyama T."/>
            <person name="Hasebe M."/>
            <person name="Maruyama T."/>
            <person name="Minagawa J."/>
            <person name="Obokata J."/>
            <person name="Shigenobu S."/>
        </authorList>
    </citation>
    <scope>NUCLEOTIDE SEQUENCE [LARGE SCALE GENOMIC DNA]</scope>
</reference>
<dbReference type="EMBL" id="BMAT01009502">
    <property type="protein sequence ID" value="GFS07722.1"/>
    <property type="molecule type" value="Genomic_DNA"/>
</dbReference>
<dbReference type="GO" id="GO:0007088">
    <property type="term" value="P:regulation of mitotic nuclear division"/>
    <property type="evidence" value="ECO:0007669"/>
    <property type="project" value="TreeGrafter"/>
</dbReference>